<evidence type="ECO:0000313" key="12">
    <source>
        <dbReference type="EMBL" id="OHA28075.1"/>
    </source>
</evidence>
<feature type="domain" description="Transcription elongation factor GreA/GreB N-terminal" evidence="11">
    <location>
        <begin position="7"/>
        <end position="76"/>
    </location>
</feature>
<sequence length="155" mass="17262">MVDQKEYLTKERFEELSKELDQLKKVKRREVAESLEYAKSLGDLSENAEYHEARDMQAEIEDRIAKIENVLKSAEIVSDTHSDKVTVGSTVVLQRAGDKGEQTFTIVGSEEIDVSLGKVSIHSPLGDAIVGKKKGDTFSFSTPKGKVEYKITAIK</sequence>
<keyword evidence="3 8" id="KW-0805">Transcription regulation</keyword>
<dbReference type="Gene3D" id="1.10.287.180">
    <property type="entry name" value="Transcription elongation factor, GreA/GreB, N-terminal domain"/>
    <property type="match status" value="1"/>
</dbReference>
<evidence type="ECO:0000256" key="3">
    <source>
        <dbReference type="ARBA" id="ARBA00023015"/>
    </source>
</evidence>
<dbReference type="InterPro" id="IPR036953">
    <property type="entry name" value="GreA/GreB_C_sf"/>
</dbReference>
<dbReference type="AlphaFoldDB" id="A0A1G2MW56"/>
<protein>
    <recommendedName>
        <fullName evidence="2 8">Transcription elongation factor GreA</fullName>
    </recommendedName>
    <alternativeName>
        <fullName evidence="7 8">Transcript cleavage factor GreA</fullName>
    </alternativeName>
</protein>
<evidence type="ECO:0000256" key="9">
    <source>
        <dbReference type="RuleBase" id="RU000556"/>
    </source>
</evidence>
<dbReference type="EMBL" id="MHRP01000001">
    <property type="protein sequence ID" value="OHA28075.1"/>
    <property type="molecule type" value="Genomic_DNA"/>
</dbReference>
<evidence type="ECO:0000256" key="4">
    <source>
        <dbReference type="ARBA" id="ARBA00023125"/>
    </source>
</evidence>
<dbReference type="PANTHER" id="PTHR30437">
    <property type="entry name" value="TRANSCRIPTION ELONGATION FACTOR GREA"/>
    <property type="match status" value="1"/>
</dbReference>
<dbReference type="GO" id="GO:0070063">
    <property type="term" value="F:RNA polymerase binding"/>
    <property type="evidence" value="ECO:0007669"/>
    <property type="project" value="InterPro"/>
</dbReference>
<dbReference type="GO" id="GO:0032784">
    <property type="term" value="P:regulation of DNA-templated transcription elongation"/>
    <property type="evidence" value="ECO:0007669"/>
    <property type="project" value="UniProtKB-UniRule"/>
</dbReference>
<dbReference type="PIRSF" id="PIRSF006092">
    <property type="entry name" value="GreA_GreB"/>
    <property type="match status" value="1"/>
</dbReference>
<dbReference type="GO" id="GO:0003677">
    <property type="term" value="F:DNA binding"/>
    <property type="evidence" value="ECO:0007669"/>
    <property type="project" value="UniProtKB-UniRule"/>
</dbReference>
<dbReference type="NCBIfam" id="TIGR01462">
    <property type="entry name" value="greA"/>
    <property type="match status" value="1"/>
</dbReference>
<dbReference type="GO" id="GO:0003746">
    <property type="term" value="F:translation elongation factor activity"/>
    <property type="evidence" value="ECO:0007669"/>
    <property type="project" value="UniProtKB-KW"/>
</dbReference>
<evidence type="ECO:0000256" key="2">
    <source>
        <dbReference type="ARBA" id="ARBA00013729"/>
    </source>
</evidence>
<evidence type="ECO:0000256" key="8">
    <source>
        <dbReference type="HAMAP-Rule" id="MF_00105"/>
    </source>
</evidence>
<name>A0A1G2MW56_9BACT</name>
<dbReference type="InterPro" id="IPR036805">
    <property type="entry name" value="Tscrpt_elong_fac_GreA/B_N_sf"/>
</dbReference>
<dbReference type="FunFam" id="1.10.287.180:FF:000001">
    <property type="entry name" value="Transcription elongation factor GreA"/>
    <property type="match status" value="1"/>
</dbReference>
<dbReference type="Gene3D" id="3.10.50.30">
    <property type="entry name" value="Transcription elongation factor, GreA/GreB, C-terminal domain"/>
    <property type="match status" value="1"/>
</dbReference>
<comment type="caution">
    <text evidence="12">The sequence shown here is derived from an EMBL/GenBank/DDBJ whole genome shotgun (WGS) entry which is preliminary data.</text>
</comment>
<dbReference type="Proteomes" id="UP000177943">
    <property type="component" value="Unassembled WGS sequence"/>
</dbReference>
<dbReference type="InterPro" id="IPR022691">
    <property type="entry name" value="Tscrpt_elong_fac_GreA/B_N"/>
</dbReference>
<keyword evidence="8" id="KW-0175">Coiled coil</keyword>
<dbReference type="HAMAP" id="MF_00105">
    <property type="entry name" value="GreA_GreB"/>
    <property type="match status" value="1"/>
</dbReference>
<dbReference type="PROSITE" id="PS00830">
    <property type="entry name" value="GREAB_2"/>
    <property type="match status" value="1"/>
</dbReference>
<comment type="similarity">
    <text evidence="1 8 9">Belongs to the GreA/GreB family.</text>
</comment>
<dbReference type="InterPro" id="IPR006359">
    <property type="entry name" value="Tscrpt_elong_fac_GreA"/>
</dbReference>
<dbReference type="Pfam" id="PF01272">
    <property type="entry name" value="GreA_GreB"/>
    <property type="match status" value="1"/>
</dbReference>
<dbReference type="SUPFAM" id="SSF46557">
    <property type="entry name" value="GreA transcript cleavage protein, N-terminal domain"/>
    <property type="match status" value="1"/>
</dbReference>
<evidence type="ECO:0000259" key="10">
    <source>
        <dbReference type="Pfam" id="PF01272"/>
    </source>
</evidence>
<keyword evidence="4 8" id="KW-0238">DNA-binding</keyword>
<dbReference type="InterPro" id="IPR001437">
    <property type="entry name" value="Tscrpt_elong_fac_GreA/B_C"/>
</dbReference>
<keyword evidence="12" id="KW-0251">Elongation factor</keyword>
<accession>A0A1G2MW56</accession>
<dbReference type="GO" id="GO:0006354">
    <property type="term" value="P:DNA-templated transcription elongation"/>
    <property type="evidence" value="ECO:0007669"/>
    <property type="project" value="TreeGrafter"/>
</dbReference>
<comment type="function">
    <text evidence="6 8 9">Necessary for efficient RNA polymerase transcription elongation past template-encoded arresting sites. The arresting sites in DNA have the property of trapping a certain fraction of elongating RNA polymerases that pass through, resulting in locked ternary complexes. Cleavage of the nascent transcript by cleavage factors such as GreA or GreB allows the resumption of elongation from the new 3'terminus. GreA releases sequences of 2 to 3 nucleotides.</text>
</comment>
<keyword evidence="5 8" id="KW-0804">Transcription</keyword>
<organism evidence="12 13">
    <name type="scientific">Candidatus Taylorbacteria bacterium RIFCSPHIGHO2_02_FULL_45_35</name>
    <dbReference type="NCBI Taxonomy" id="1802311"/>
    <lineage>
        <taxon>Bacteria</taxon>
        <taxon>Candidatus Tayloriibacteriota</taxon>
    </lineage>
</organism>
<keyword evidence="12" id="KW-0648">Protein biosynthesis</keyword>
<evidence type="ECO:0000256" key="1">
    <source>
        <dbReference type="ARBA" id="ARBA00008213"/>
    </source>
</evidence>
<proteinExistence type="inferred from homology"/>
<dbReference type="InterPro" id="IPR028624">
    <property type="entry name" value="Tscrpt_elong_fac_GreA/B"/>
</dbReference>
<dbReference type="InterPro" id="IPR023459">
    <property type="entry name" value="Tscrpt_elong_fac_GreA/B_fam"/>
</dbReference>
<evidence type="ECO:0000256" key="6">
    <source>
        <dbReference type="ARBA" id="ARBA00024916"/>
    </source>
</evidence>
<gene>
    <name evidence="8" type="primary">greA</name>
    <name evidence="12" type="ORF">A3D56_00145</name>
</gene>
<reference evidence="12 13" key="1">
    <citation type="journal article" date="2016" name="Nat. Commun.">
        <title>Thousands of microbial genomes shed light on interconnected biogeochemical processes in an aquifer system.</title>
        <authorList>
            <person name="Anantharaman K."/>
            <person name="Brown C.T."/>
            <person name="Hug L.A."/>
            <person name="Sharon I."/>
            <person name="Castelle C.J."/>
            <person name="Probst A.J."/>
            <person name="Thomas B.C."/>
            <person name="Singh A."/>
            <person name="Wilkins M.J."/>
            <person name="Karaoz U."/>
            <person name="Brodie E.L."/>
            <person name="Williams K.H."/>
            <person name="Hubbard S.S."/>
            <person name="Banfield J.F."/>
        </authorList>
    </citation>
    <scope>NUCLEOTIDE SEQUENCE [LARGE SCALE GENOMIC DNA]</scope>
</reference>
<evidence type="ECO:0000313" key="13">
    <source>
        <dbReference type="Proteomes" id="UP000177943"/>
    </source>
</evidence>
<feature type="domain" description="Transcription elongation factor GreA/GreB C-terminal" evidence="10">
    <location>
        <begin position="82"/>
        <end position="155"/>
    </location>
</feature>
<dbReference type="SUPFAM" id="SSF54534">
    <property type="entry name" value="FKBP-like"/>
    <property type="match status" value="1"/>
</dbReference>
<dbReference type="FunFam" id="3.10.50.30:FF:000001">
    <property type="entry name" value="Transcription elongation factor GreA"/>
    <property type="match status" value="1"/>
</dbReference>
<dbReference type="PROSITE" id="PS00829">
    <property type="entry name" value="GREAB_1"/>
    <property type="match status" value="1"/>
</dbReference>
<dbReference type="NCBIfam" id="NF001263">
    <property type="entry name" value="PRK00226.1-4"/>
    <property type="match status" value="1"/>
</dbReference>
<evidence type="ECO:0000256" key="7">
    <source>
        <dbReference type="ARBA" id="ARBA00030776"/>
    </source>
</evidence>
<dbReference type="PANTHER" id="PTHR30437:SF4">
    <property type="entry name" value="TRANSCRIPTION ELONGATION FACTOR GREA"/>
    <property type="match status" value="1"/>
</dbReference>
<evidence type="ECO:0000256" key="5">
    <source>
        <dbReference type="ARBA" id="ARBA00023163"/>
    </source>
</evidence>
<feature type="coiled-coil region" evidence="8">
    <location>
        <begin position="13"/>
        <end position="77"/>
    </location>
</feature>
<evidence type="ECO:0000259" key="11">
    <source>
        <dbReference type="Pfam" id="PF03449"/>
    </source>
</evidence>
<dbReference type="Pfam" id="PF03449">
    <property type="entry name" value="GreA_GreB_N"/>
    <property type="match status" value="1"/>
</dbReference>
<dbReference type="InterPro" id="IPR018151">
    <property type="entry name" value="TF_GreA/GreB_CS"/>
</dbReference>